<dbReference type="NCBIfam" id="TIGR00756">
    <property type="entry name" value="PPR"/>
    <property type="match status" value="1"/>
</dbReference>
<dbReference type="FunFam" id="1.25.40.10:FF:000031">
    <property type="entry name" value="Pentatricopeptide repeat-containing protein mitochondrial"/>
    <property type="match status" value="1"/>
</dbReference>
<dbReference type="AlphaFoldDB" id="A0AA87ZHC0"/>
<feature type="repeat" description="PPR" evidence="2">
    <location>
        <begin position="175"/>
        <end position="209"/>
    </location>
</feature>
<dbReference type="Proteomes" id="UP001187192">
    <property type="component" value="Unassembled WGS sequence"/>
</dbReference>
<name>A0AA87ZHC0_FICCA</name>
<dbReference type="FunFam" id="1.25.40.10:FF:000090">
    <property type="entry name" value="Pentatricopeptide repeat-containing protein, chloroplastic"/>
    <property type="match status" value="1"/>
</dbReference>
<accession>A0AA87ZHC0</accession>
<evidence type="ECO:0000313" key="3">
    <source>
        <dbReference type="EMBL" id="GMN26353.1"/>
    </source>
</evidence>
<comment type="caution">
    <text evidence="3">The sequence shown here is derived from an EMBL/GenBank/DDBJ whole genome shotgun (WGS) entry which is preliminary data.</text>
</comment>
<evidence type="ECO:0008006" key="5">
    <source>
        <dbReference type="Google" id="ProtNLM"/>
    </source>
</evidence>
<dbReference type="InterPro" id="IPR002885">
    <property type="entry name" value="PPR_rpt"/>
</dbReference>
<dbReference type="Pfam" id="PF13812">
    <property type="entry name" value="PPR_3"/>
    <property type="match status" value="1"/>
</dbReference>
<dbReference type="GO" id="GO:0009451">
    <property type="term" value="P:RNA modification"/>
    <property type="evidence" value="ECO:0007669"/>
    <property type="project" value="InterPro"/>
</dbReference>
<gene>
    <name evidence="3" type="ORF">TIFTF001_001269</name>
</gene>
<dbReference type="Pfam" id="PF20431">
    <property type="entry name" value="E_motif"/>
    <property type="match status" value="1"/>
</dbReference>
<dbReference type="EMBL" id="BTGU01000001">
    <property type="protein sequence ID" value="GMN26353.1"/>
    <property type="molecule type" value="Genomic_DNA"/>
</dbReference>
<keyword evidence="4" id="KW-1185">Reference proteome</keyword>
<dbReference type="Pfam" id="PF01535">
    <property type="entry name" value="PPR"/>
    <property type="match status" value="2"/>
</dbReference>
<sequence length="357" mass="38907">MDVEPNSFTLVSVLTACSSLGALKLGKAVHGYSLRNSSGSNVILDNAILDFYTRCGNLVDAGHMFVNMLKRDVFSWTTLIGGYAQRGFCEEAVGLFQEMIEGGEAEPNEVTIINLLSACSSVGALNLGEWIHSYISRRNDFVANGNVGNALINMYVKCGDLGMAVEVFNALERKDIISWGTITCGMAMSGYGNRVLQLFSLMLVHGIPPDGVTFIGLLSACSHAGLVDQGLMFFNAMKDVYGIKPRVQHYACVVDMYGRAGLLEKAEAFVRQMPIEADSAVWGALLNACRIHGDDEMFKRIRHCLGDGGDLSIGTLALLPNSYASSDRWNKANKVRDEMRWMGVKKTAGRSWIETTG</sequence>
<feature type="repeat" description="PPR" evidence="2">
    <location>
        <begin position="72"/>
        <end position="106"/>
    </location>
</feature>
<dbReference type="PANTHER" id="PTHR24015">
    <property type="entry name" value="OS07G0578800 PROTEIN-RELATED"/>
    <property type="match status" value="1"/>
</dbReference>
<dbReference type="Gene3D" id="1.25.40.10">
    <property type="entry name" value="Tetratricopeptide repeat domain"/>
    <property type="match status" value="2"/>
</dbReference>
<keyword evidence="1" id="KW-0677">Repeat</keyword>
<organism evidence="3 4">
    <name type="scientific">Ficus carica</name>
    <name type="common">Common fig</name>
    <dbReference type="NCBI Taxonomy" id="3494"/>
    <lineage>
        <taxon>Eukaryota</taxon>
        <taxon>Viridiplantae</taxon>
        <taxon>Streptophyta</taxon>
        <taxon>Embryophyta</taxon>
        <taxon>Tracheophyta</taxon>
        <taxon>Spermatophyta</taxon>
        <taxon>Magnoliopsida</taxon>
        <taxon>eudicotyledons</taxon>
        <taxon>Gunneridae</taxon>
        <taxon>Pentapetalae</taxon>
        <taxon>rosids</taxon>
        <taxon>fabids</taxon>
        <taxon>Rosales</taxon>
        <taxon>Moraceae</taxon>
        <taxon>Ficeae</taxon>
        <taxon>Ficus</taxon>
    </lineage>
</organism>
<dbReference type="InterPro" id="IPR011990">
    <property type="entry name" value="TPR-like_helical_dom_sf"/>
</dbReference>
<evidence type="ECO:0000313" key="4">
    <source>
        <dbReference type="Proteomes" id="UP001187192"/>
    </source>
</evidence>
<dbReference type="PROSITE" id="PS51375">
    <property type="entry name" value="PPR"/>
    <property type="match status" value="2"/>
</dbReference>
<dbReference type="GO" id="GO:0003723">
    <property type="term" value="F:RNA binding"/>
    <property type="evidence" value="ECO:0007669"/>
    <property type="project" value="InterPro"/>
</dbReference>
<evidence type="ECO:0000256" key="2">
    <source>
        <dbReference type="PROSITE-ProRule" id="PRU00708"/>
    </source>
</evidence>
<dbReference type="InterPro" id="IPR046960">
    <property type="entry name" value="PPR_At4g14850-like_plant"/>
</dbReference>
<proteinExistence type="predicted"/>
<protein>
    <recommendedName>
        <fullName evidence="5">Pentatricopeptide repeat-containing protein</fullName>
    </recommendedName>
</protein>
<dbReference type="InterPro" id="IPR046848">
    <property type="entry name" value="E_motif"/>
</dbReference>
<reference evidence="3" key="1">
    <citation type="submission" date="2023-07" db="EMBL/GenBank/DDBJ databases">
        <title>draft genome sequence of fig (Ficus carica).</title>
        <authorList>
            <person name="Takahashi T."/>
            <person name="Nishimura K."/>
        </authorList>
    </citation>
    <scope>NUCLEOTIDE SEQUENCE</scope>
</reference>
<dbReference type="PANTHER" id="PTHR24015:SF1063">
    <property type="entry name" value="OS12G0156900 PROTEIN"/>
    <property type="match status" value="1"/>
</dbReference>
<evidence type="ECO:0000256" key="1">
    <source>
        <dbReference type="ARBA" id="ARBA00022737"/>
    </source>
</evidence>